<dbReference type="InterPro" id="IPR011012">
    <property type="entry name" value="Longin-like_dom_sf"/>
</dbReference>
<keyword evidence="5 10" id="KW-0931">ER-Golgi transport</keyword>
<dbReference type="Gene3D" id="2.60.40.1170">
    <property type="entry name" value="Mu homology domain, subdomain B"/>
    <property type="match status" value="2"/>
</dbReference>
<keyword evidence="9 10" id="KW-0968">Cytoplasmic vesicle</keyword>
<evidence type="ECO:0000313" key="14">
    <source>
        <dbReference type="EMBL" id="EIE25834.1"/>
    </source>
</evidence>
<evidence type="ECO:0000256" key="3">
    <source>
        <dbReference type="ARBA" id="ARBA00022448"/>
    </source>
</evidence>
<dbReference type="KEGG" id="csl:COCSUDRAFT_52590"/>
<sequence length="513" mass="56211">MVVLAASIVTKSGKALVSRQFVEMSRIRIEGLLAAFPKLVGSGKQHTYVETENVRYLYQPVEGMYLLLMSNKASNILEDLETLRLLSKVLPEYVLPPMDEESISQVAFELLFAFDEVISLGYKENVTVGQVKQNTEMESHEEKLHKMIIASKVSDTKDVMKRKAIEIEKNKMERARDGKANVSTYVPSSISSISTSGGGRSGADQDATPTYSRPESANVNLKTAVGPRKGMQLGKAKKANDFLDSLRAEGENIQLDTGVGLSTGPAASAMTAPPPGEPISLALEEKLLVVLNKDGGVENMEVQGTIALQVLDETHARVRVMIETGANEGYQFKTHPNIDKTLYARSVLGLKDADRPFPTGSPLPILKWRMQTKEESLVPLSINCWPSISGAESFVNIEYESFAEFDLQNVVVAIPCHQPPRVNQVDGDYHYDSRKQVLLWSIDLIDDTNRSGSMEFVIGSAASSDAFFPVDVSFSAQHTLADVSISAVLAVDDDQPVKYATRSTLQTDGYQVV</sequence>
<keyword evidence="8 10" id="KW-0472">Membrane</keyword>
<comment type="caution">
    <text evidence="14">The sequence shown here is derived from an EMBL/GenBank/DDBJ whole genome shotgun (WGS) entry which is preliminary data.</text>
</comment>
<comment type="subunit">
    <text evidence="2 10">Oligomeric complex that consists of at least the alpha, beta, beta', gamma, delta, epsilon and zeta subunits.</text>
</comment>
<dbReference type="GO" id="GO:0000139">
    <property type="term" value="C:Golgi membrane"/>
    <property type="evidence" value="ECO:0007669"/>
    <property type="project" value="UniProtKB-SubCell"/>
</dbReference>
<keyword evidence="15" id="KW-1185">Reference proteome</keyword>
<evidence type="ECO:0000256" key="5">
    <source>
        <dbReference type="ARBA" id="ARBA00022892"/>
    </source>
</evidence>
<dbReference type="EMBL" id="AGSI01000003">
    <property type="protein sequence ID" value="EIE25834.1"/>
    <property type="molecule type" value="Genomic_DNA"/>
</dbReference>
<dbReference type="PANTHER" id="PTHR10121">
    <property type="entry name" value="COATOMER SUBUNIT DELTA"/>
    <property type="match status" value="1"/>
</dbReference>
<name>I0Z5B5_COCSC</name>
<comment type="function">
    <text evidence="10">The coatomer is a cytosolic protein complex that binds to dilysine motifs and reversibly associates with Golgi non-clathrin-coated vesicles, which further mediate biosynthetic protein transport from the ER, via the Golgi up to the trans Golgi network. Coatomer complex is required for budding from Golgi membranes, and is essential for the retrograde Golgi-to-ER transport of dilysine-tagged proteins.</text>
</comment>
<feature type="compositionally biased region" description="Polar residues" evidence="12">
    <location>
        <begin position="207"/>
        <end position="221"/>
    </location>
</feature>
<keyword evidence="6 10" id="KW-0653">Protein transport</keyword>
<evidence type="ECO:0000259" key="13">
    <source>
        <dbReference type="Pfam" id="PF00928"/>
    </source>
</evidence>
<accession>I0Z5B5</accession>
<dbReference type="OrthoDB" id="10266042at2759"/>
<dbReference type="CDD" id="cd09254">
    <property type="entry name" value="AP_delta-COPI_MHD"/>
    <property type="match status" value="1"/>
</dbReference>
<evidence type="ECO:0000256" key="11">
    <source>
        <dbReference type="RuleBase" id="RU366052"/>
    </source>
</evidence>
<dbReference type="GO" id="GO:0051645">
    <property type="term" value="P:Golgi localization"/>
    <property type="evidence" value="ECO:0007669"/>
    <property type="project" value="TreeGrafter"/>
</dbReference>
<organism evidence="14 15">
    <name type="scientific">Coccomyxa subellipsoidea (strain C-169)</name>
    <name type="common">Green microalga</name>
    <dbReference type="NCBI Taxonomy" id="574566"/>
    <lineage>
        <taxon>Eukaryota</taxon>
        <taxon>Viridiplantae</taxon>
        <taxon>Chlorophyta</taxon>
        <taxon>core chlorophytes</taxon>
        <taxon>Trebouxiophyceae</taxon>
        <taxon>Trebouxiophyceae incertae sedis</taxon>
        <taxon>Coccomyxaceae</taxon>
        <taxon>Coccomyxa</taxon>
        <taxon>Coccomyxa subellipsoidea</taxon>
    </lineage>
</organism>
<comment type="subcellular location">
    <subcellularLocation>
        <location evidence="10 11">Cytoplasm</location>
    </subcellularLocation>
    <subcellularLocation>
        <location evidence="10 11">Cytoplasmic vesicle</location>
        <location evidence="10 11">COPI-coated vesicle membrane</location>
        <topology evidence="10 11">Peripheral membrane protein</topology>
        <orientation evidence="10 11">Cytoplasmic side</orientation>
    </subcellularLocation>
    <subcellularLocation>
        <location evidence="10 11">Golgi apparatus membrane</location>
        <topology evidence="10 11">Peripheral membrane protein</topology>
        <orientation evidence="10 11">Cytoplasmic side</orientation>
    </subcellularLocation>
</comment>
<dbReference type="SUPFAM" id="SSF64356">
    <property type="entry name" value="SNARE-like"/>
    <property type="match status" value="1"/>
</dbReference>
<dbReference type="InterPro" id="IPR036168">
    <property type="entry name" value="AP2_Mu_C_sf"/>
</dbReference>
<comment type="similarity">
    <text evidence="1 10">Belongs to the adaptor complexes medium subunit family. Delta-COP subfamily.</text>
</comment>
<feature type="domain" description="MHD" evidence="13">
    <location>
        <begin position="277"/>
        <end position="512"/>
    </location>
</feature>
<keyword evidence="4 10" id="KW-0963">Cytoplasm</keyword>
<dbReference type="GeneID" id="17044242"/>
<evidence type="ECO:0000256" key="2">
    <source>
        <dbReference type="ARBA" id="ARBA00011775"/>
    </source>
</evidence>
<evidence type="ECO:0000256" key="9">
    <source>
        <dbReference type="ARBA" id="ARBA00023329"/>
    </source>
</evidence>
<dbReference type="CDD" id="cd14830">
    <property type="entry name" value="Delta_COP_N"/>
    <property type="match status" value="1"/>
</dbReference>
<dbReference type="Gene3D" id="3.30.450.60">
    <property type="match status" value="1"/>
</dbReference>
<dbReference type="eggNOG" id="KOG2635">
    <property type="taxonomic scope" value="Eukaryota"/>
</dbReference>
<dbReference type="Proteomes" id="UP000007264">
    <property type="component" value="Unassembled WGS sequence"/>
</dbReference>
<reference evidence="14 15" key="1">
    <citation type="journal article" date="2012" name="Genome Biol.">
        <title>The genome of the polar eukaryotic microalga coccomyxa subellipsoidea reveals traits of cold adaptation.</title>
        <authorList>
            <person name="Blanc G."/>
            <person name="Agarkova I."/>
            <person name="Grimwood J."/>
            <person name="Kuo A."/>
            <person name="Brueggeman A."/>
            <person name="Dunigan D."/>
            <person name="Gurnon J."/>
            <person name="Ladunga I."/>
            <person name="Lindquist E."/>
            <person name="Lucas S."/>
            <person name="Pangilinan J."/>
            <person name="Proschold T."/>
            <person name="Salamov A."/>
            <person name="Schmutz J."/>
            <person name="Weeks D."/>
            <person name="Yamada T."/>
            <person name="Claverie J.M."/>
            <person name="Grigoriev I."/>
            <person name="Van Etten J."/>
            <person name="Lomsadze A."/>
            <person name="Borodovsky M."/>
        </authorList>
    </citation>
    <scope>NUCLEOTIDE SEQUENCE [LARGE SCALE GENOMIC DNA]</scope>
    <source>
        <strain evidence="14 15">C-169</strain>
    </source>
</reference>
<gene>
    <name evidence="14" type="ORF">COCSUDRAFT_52590</name>
</gene>
<dbReference type="RefSeq" id="XP_005650378.1">
    <property type="nucleotide sequence ID" value="XM_005650321.1"/>
</dbReference>
<feature type="region of interest" description="Disordered" evidence="12">
    <location>
        <begin position="189"/>
        <end position="231"/>
    </location>
</feature>
<evidence type="ECO:0000256" key="8">
    <source>
        <dbReference type="ARBA" id="ARBA00023136"/>
    </source>
</evidence>
<protein>
    <recommendedName>
        <fullName evidence="10">Coatomer subunit delta</fullName>
    </recommendedName>
</protein>
<dbReference type="AlphaFoldDB" id="I0Z5B5"/>
<keyword evidence="3 10" id="KW-0813">Transport</keyword>
<dbReference type="Pfam" id="PF00928">
    <property type="entry name" value="Adap_comp_sub"/>
    <property type="match status" value="1"/>
</dbReference>
<dbReference type="GO" id="GO:0006890">
    <property type="term" value="P:retrograde vesicle-mediated transport, Golgi to endoplasmic reticulum"/>
    <property type="evidence" value="ECO:0007669"/>
    <property type="project" value="UniProtKB-UniRule"/>
</dbReference>
<evidence type="ECO:0000256" key="10">
    <source>
        <dbReference type="RuleBase" id="RU364018"/>
    </source>
</evidence>
<dbReference type="SUPFAM" id="SSF49447">
    <property type="entry name" value="Second domain of Mu2 adaptin subunit (ap50) of ap2 adaptor"/>
    <property type="match status" value="1"/>
</dbReference>
<proteinExistence type="inferred from homology"/>
<evidence type="ECO:0000256" key="7">
    <source>
        <dbReference type="ARBA" id="ARBA00023034"/>
    </source>
</evidence>
<dbReference type="InterPro" id="IPR028565">
    <property type="entry name" value="MHD"/>
</dbReference>
<dbReference type="GO" id="GO:0015031">
    <property type="term" value="P:protein transport"/>
    <property type="evidence" value="ECO:0007669"/>
    <property type="project" value="UniProtKB-KW"/>
</dbReference>
<evidence type="ECO:0000256" key="12">
    <source>
        <dbReference type="SAM" id="MobiDB-lite"/>
    </source>
</evidence>
<dbReference type="InterPro" id="IPR027059">
    <property type="entry name" value="Coatomer_dsu"/>
</dbReference>
<evidence type="ECO:0000256" key="1">
    <source>
        <dbReference type="ARBA" id="ARBA00010516"/>
    </source>
</evidence>
<dbReference type="STRING" id="574566.I0Z5B5"/>
<evidence type="ECO:0000256" key="4">
    <source>
        <dbReference type="ARBA" id="ARBA00022490"/>
    </source>
</evidence>
<dbReference type="GO" id="GO:0006888">
    <property type="term" value="P:endoplasmic reticulum to Golgi vesicle-mediated transport"/>
    <property type="evidence" value="ECO:0007669"/>
    <property type="project" value="TreeGrafter"/>
</dbReference>
<evidence type="ECO:0000256" key="6">
    <source>
        <dbReference type="ARBA" id="ARBA00022927"/>
    </source>
</evidence>
<dbReference type="FunFam" id="3.30.450.60:FF:000003">
    <property type="entry name" value="Coatomer subunit delta"/>
    <property type="match status" value="1"/>
</dbReference>
<dbReference type="PANTHER" id="PTHR10121:SF0">
    <property type="entry name" value="COATOMER SUBUNIT DELTA"/>
    <property type="match status" value="1"/>
</dbReference>
<keyword evidence="7 10" id="KW-0333">Golgi apparatus</keyword>
<dbReference type="GO" id="GO:0030126">
    <property type="term" value="C:COPI vesicle coat"/>
    <property type="evidence" value="ECO:0007669"/>
    <property type="project" value="UniProtKB-UniRule"/>
</dbReference>
<evidence type="ECO:0000313" key="15">
    <source>
        <dbReference type="Proteomes" id="UP000007264"/>
    </source>
</evidence>